<feature type="transmembrane region" description="Helical" evidence="14">
    <location>
        <begin position="232"/>
        <end position="253"/>
    </location>
</feature>
<keyword evidence="7" id="KW-0999">Mitochondrion inner membrane</keyword>
<protein>
    <recommendedName>
        <fullName evidence="15">EF-hand domain-containing protein</fullName>
    </recommendedName>
</protein>
<dbReference type="SUPFAM" id="SSF47473">
    <property type="entry name" value="EF-hand"/>
    <property type="match status" value="2"/>
</dbReference>
<dbReference type="FunFam" id="1.50.40.10:FF:000067">
    <property type="entry name" value="Mitochondrial substrate carrier family protein"/>
    <property type="match status" value="2"/>
</dbReference>
<evidence type="ECO:0000256" key="13">
    <source>
        <dbReference type="SAM" id="MobiDB-lite"/>
    </source>
</evidence>
<keyword evidence="10" id="KW-0496">Mitochondrion</keyword>
<keyword evidence="4 12" id="KW-0812">Transmembrane</keyword>
<feature type="region of interest" description="Disordered" evidence="13">
    <location>
        <begin position="1"/>
        <end position="24"/>
    </location>
</feature>
<dbReference type="Pfam" id="PF13499">
    <property type="entry name" value="EF-hand_7"/>
    <property type="match status" value="3"/>
</dbReference>
<evidence type="ECO:0000313" key="16">
    <source>
        <dbReference type="EMBL" id="KAF2579145.1"/>
    </source>
</evidence>
<sequence>MRISGGYPRTPDPDKDSKIIDPSDKDLNLNTLKFSCPPDQFQPQGVPDPRRTQLHPTSRTACDPTATTPVRIRAARDPIEAARVPIVSKLELEYEVKACKPNGDGCVDVKKKSLMMPFNGYIVYGAAHEHAGGIGAALYREDGEGICTSMPKYGNGDEPGKEAGYIFGMSSCYPEPVKVSSGETLTLEFNYSSAVGHTGVMGLFYILVAQQLPEPESSLPALFQAHEKDVSFLSFLAATVVVAVVVLIADVVYRRQNREDAEGGINQVEISSIPNVVPLPCLVRNGFDNVEETTRSLYLKYTVRWVDWDSSVVPSKLEYEVKACKPNGDGCVDVKKKSLMMPFNGYIVYGAAHEHAGGIGAALYREDGEGICTSMPKYGNGDEPGKEAGYIVGMSSCYPEPVKVSSGETLTLEFNYSSAVGHTGFMGLFYILVAQQLPEPESSLPALFQAHEKDVSFLSFLAATVVVAVVVLIADVYKYARDLLRVCDSNRDGRVDYEEFRRYMDAKELELYIIFTAIDVERNDDICPDELSQALVKSGIEIEDKELASFMEHVDKDKNGTITFQEWRDFLLLHPHEATVENIYHHWERVCLIDIGEQPVIPDGISKHAQRSKLLLAGGLAGAVSRTATAPLDRLKVVLQVQRTKSGVVPTIKKIWREDKLLGFFRGNGLNVTKVAPESAIKFAAYEMLKPIIGGGDGEIGTKGRLLAGGLAGAVAQTAIYPMDLVKTRLQTCVSELGKTPNLWKLTKEIWIQEGPRAFYKGLYPSLLGIIPYAGIDLAAYETLKDFSRTYIHHDEPGPLVQLGCGMTSGALGASCVYPLQVVRTRMQADSAKTSMSQEFLKTLKGEAMETGKLNQTPSKKPGATTMEDVLVALHETKEERDLRIRRLFEFFDSSKLGFLDDTHIEKGLTSLRIPPKYKYARDLLRVCDSNRDGRVDYEEFRRYMDAKELELYIIFKAIDVERNDDICPEELSQALVKSGIEIEDKELASFMEHVDKDKNGTITFQEWRDFLLLHPHEATVENIYHHWERVCLIDIGEQPVIPDGISKHAQRSKLLLAGGLAGAVSRTATAPLDRLKVVLQVQRTKSGVVPTVKKIWREDKLLGFFRGNGLNVTKVAPESAIKFAAYEMLKPIIGGGDGEIGTKGRLLAGGLAGAVAQTAIYPMDLVKTRLQTCVSELGKTPNLLKLTKEIWIQEGPRAFYKGLYPSLLGIIPYAGIDLAAYETLKDFSRTYIHHDEPGPLVQLGCGMTSGALGASCVYPLQVVRTRRSTIFLRIDRLLSMWSIRKYSAV</sequence>
<dbReference type="FunFam" id="1.10.238.10:FF:000138">
    <property type="entry name" value="Calcium-binding mitochondrial carrier protein SCaMC-1"/>
    <property type="match status" value="2"/>
</dbReference>
<dbReference type="Pfam" id="PF07712">
    <property type="entry name" value="SURNod19"/>
    <property type="match status" value="2"/>
</dbReference>
<keyword evidence="9 14" id="KW-1133">Transmembrane helix</keyword>
<keyword evidence="5" id="KW-0479">Metal-binding</keyword>
<comment type="subcellular location">
    <subcellularLocation>
        <location evidence="1">Mitochondrion inner membrane</location>
        <topology evidence="1">Multi-pass membrane protein</topology>
    </subcellularLocation>
</comment>
<dbReference type="Proteomes" id="UP000712281">
    <property type="component" value="Unassembled WGS sequence"/>
</dbReference>
<dbReference type="GO" id="GO:0005743">
    <property type="term" value="C:mitochondrial inner membrane"/>
    <property type="evidence" value="ECO:0007669"/>
    <property type="project" value="UniProtKB-SubCell"/>
</dbReference>
<gene>
    <name evidence="16" type="ORF">F2Q68_00004219</name>
</gene>
<comment type="caution">
    <text evidence="16">The sequence shown here is derived from an EMBL/GenBank/DDBJ whole genome shotgun (WGS) entry which is preliminary data.</text>
</comment>
<keyword evidence="8" id="KW-0106">Calcium</keyword>
<dbReference type="Gene3D" id="1.10.238.10">
    <property type="entry name" value="EF-hand"/>
    <property type="match status" value="3"/>
</dbReference>
<dbReference type="Pfam" id="PF00153">
    <property type="entry name" value="Mito_carr"/>
    <property type="match status" value="5"/>
</dbReference>
<evidence type="ECO:0000256" key="7">
    <source>
        <dbReference type="ARBA" id="ARBA00022792"/>
    </source>
</evidence>
<dbReference type="Gene3D" id="1.50.40.10">
    <property type="entry name" value="Mitochondrial carrier domain"/>
    <property type="match status" value="2"/>
</dbReference>
<dbReference type="SUPFAM" id="SSF103506">
    <property type="entry name" value="Mitochondrial carrier"/>
    <property type="match status" value="2"/>
</dbReference>
<dbReference type="GO" id="GO:0080122">
    <property type="term" value="F:AMP transmembrane transporter activity"/>
    <property type="evidence" value="ECO:0007669"/>
    <property type="project" value="UniProtKB-ARBA"/>
</dbReference>
<dbReference type="GO" id="GO:0005509">
    <property type="term" value="F:calcium ion binding"/>
    <property type="evidence" value="ECO:0007669"/>
    <property type="project" value="InterPro"/>
</dbReference>
<evidence type="ECO:0000256" key="3">
    <source>
        <dbReference type="ARBA" id="ARBA00022448"/>
    </source>
</evidence>
<dbReference type="CDD" id="cd00051">
    <property type="entry name" value="EFh"/>
    <property type="match status" value="2"/>
</dbReference>
<dbReference type="InterPro" id="IPR018108">
    <property type="entry name" value="MCP_transmembrane"/>
</dbReference>
<feature type="repeat" description="Solcar" evidence="12">
    <location>
        <begin position="609"/>
        <end position="692"/>
    </location>
</feature>
<evidence type="ECO:0000256" key="10">
    <source>
        <dbReference type="ARBA" id="ARBA00023128"/>
    </source>
</evidence>
<reference evidence="16" key="1">
    <citation type="submission" date="2019-12" db="EMBL/GenBank/DDBJ databases">
        <title>Genome sequencing and annotation of Brassica cretica.</title>
        <authorList>
            <person name="Studholme D.J."/>
            <person name="Sarris P.F."/>
        </authorList>
    </citation>
    <scope>NUCLEOTIDE SEQUENCE</scope>
    <source>
        <strain evidence="16">PFS-001/15</strain>
        <tissue evidence="16">Leaf</tissue>
    </source>
</reference>
<dbReference type="EMBL" id="QGKW02001660">
    <property type="protein sequence ID" value="KAF2579145.1"/>
    <property type="molecule type" value="Genomic_DNA"/>
</dbReference>
<evidence type="ECO:0000256" key="9">
    <source>
        <dbReference type="ARBA" id="ARBA00022989"/>
    </source>
</evidence>
<feature type="domain" description="EF-hand" evidence="15">
    <location>
        <begin position="475"/>
        <end position="510"/>
    </location>
</feature>
<dbReference type="PROSITE" id="PS50222">
    <property type="entry name" value="EF_HAND_2"/>
    <property type="match status" value="4"/>
</dbReference>
<keyword evidence="3" id="KW-0813">Transport</keyword>
<dbReference type="PROSITE" id="PS50920">
    <property type="entry name" value="SOLCAR"/>
    <property type="match status" value="4"/>
</dbReference>
<evidence type="ECO:0000256" key="1">
    <source>
        <dbReference type="ARBA" id="ARBA00004448"/>
    </source>
</evidence>
<accession>A0A8S9JAU8</accession>
<name>A0A8S9JAU8_BRACR</name>
<feature type="compositionally biased region" description="Polar residues" evidence="13">
    <location>
        <begin position="54"/>
        <end position="64"/>
    </location>
</feature>
<dbReference type="InterPro" id="IPR011692">
    <property type="entry name" value="Stress_up-reg_Nod19"/>
</dbReference>
<dbReference type="InterPro" id="IPR023395">
    <property type="entry name" value="MCP_dom_sf"/>
</dbReference>
<dbReference type="GO" id="GO:0035435">
    <property type="term" value="P:phosphate ion transmembrane transport"/>
    <property type="evidence" value="ECO:0007669"/>
    <property type="project" value="UniProtKB-ARBA"/>
</dbReference>
<comment type="similarity">
    <text evidence="2">Belongs to the mitochondrial carrier (TC 2.A.29) family.</text>
</comment>
<dbReference type="PRINTS" id="PR00926">
    <property type="entry name" value="MITOCARRIER"/>
</dbReference>
<dbReference type="InterPro" id="IPR011992">
    <property type="entry name" value="EF-hand-dom_pair"/>
</dbReference>
<dbReference type="GO" id="GO:0015217">
    <property type="term" value="F:ADP transmembrane transporter activity"/>
    <property type="evidence" value="ECO:0007669"/>
    <property type="project" value="UniProtKB-ARBA"/>
</dbReference>
<feature type="domain" description="EF-hand" evidence="15">
    <location>
        <begin position="983"/>
        <end position="1018"/>
    </location>
</feature>
<keyword evidence="6" id="KW-0677">Repeat</keyword>
<feature type="transmembrane region" description="Helical" evidence="14">
    <location>
        <begin position="457"/>
        <end position="477"/>
    </location>
</feature>
<proteinExistence type="inferred from homology"/>
<feature type="region of interest" description="Disordered" evidence="13">
    <location>
        <begin position="36"/>
        <end position="64"/>
    </location>
</feature>
<feature type="repeat" description="Solcar" evidence="12">
    <location>
        <begin position="1141"/>
        <end position="1228"/>
    </location>
</feature>
<feature type="domain" description="EF-hand" evidence="15">
    <location>
        <begin position="542"/>
        <end position="577"/>
    </location>
</feature>
<dbReference type="GO" id="GO:0005347">
    <property type="term" value="F:ATP transmembrane transporter activity"/>
    <property type="evidence" value="ECO:0007669"/>
    <property type="project" value="UniProtKB-ARBA"/>
</dbReference>
<feature type="repeat" description="Solcar" evidence="12">
    <location>
        <begin position="1050"/>
        <end position="1133"/>
    </location>
</feature>
<feature type="repeat" description="Solcar" evidence="12">
    <location>
        <begin position="700"/>
        <end position="787"/>
    </location>
</feature>
<dbReference type="InterPro" id="IPR002067">
    <property type="entry name" value="MCP"/>
</dbReference>
<evidence type="ECO:0000256" key="2">
    <source>
        <dbReference type="ARBA" id="ARBA00006375"/>
    </source>
</evidence>
<evidence type="ECO:0000256" key="6">
    <source>
        <dbReference type="ARBA" id="ARBA00022737"/>
    </source>
</evidence>
<evidence type="ECO:0000256" key="4">
    <source>
        <dbReference type="ARBA" id="ARBA00022692"/>
    </source>
</evidence>
<dbReference type="PROSITE" id="PS00018">
    <property type="entry name" value="EF_HAND_1"/>
    <property type="match status" value="4"/>
</dbReference>
<evidence type="ECO:0000256" key="14">
    <source>
        <dbReference type="SAM" id="Phobius"/>
    </source>
</evidence>
<evidence type="ECO:0000256" key="12">
    <source>
        <dbReference type="PROSITE-ProRule" id="PRU00282"/>
    </source>
</evidence>
<dbReference type="GO" id="GO:0005315">
    <property type="term" value="F:phosphate transmembrane transporter activity"/>
    <property type="evidence" value="ECO:0007669"/>
    <property type="project" value="UniProtKB-ARBA"/>
</dbReference>
<organism evidence="16 17">
    <name type="scientific">Brassica cretica</name>
    <name type="common">Mustard</name>
    <dbReference type="NCBI Taxonomy" id="69181"/>
    <lineage>
        <taxon>Eukaryota</taxon>
        <taxon>Viridiplantae</taxon>
        <taxon>Streptophyta</taxon>
        <taxon>Embryophyta</taxon>
        <taxon>Tracheophyta</taxon>
        <taxon>Spermatophyta</taxon>
        <taxon>Magnoliopsida</taxon>
        <taxon>eudicotyledons</taxon>
        <taxon>Gunneridae</taxon>
        <taxon>Pentapetalae</taxon>
        <taxon>rosids</taxon>
        <taxon>malvids</taxon>
        <taxon>Brassicales</taxon>
        <taxon>Brassicaceae</taxon>
        <taxon>Brassiceae</taxon>
        <taxon>Brassica</taxon>
    </lineage>
</organism>
<keyword evidence="11 12" id="KW-0472">Membrane</keyword>
<evidence type="ECO:0000259" key="15">
    <source>
        <dbReference type="PROSITE" id="PS50222"/>
    </source>
</evidence>
<feature type="domain" description="EF-hand" evidence="15">
    <location>
        <begin position="916"/>
        <end position="951"/>
    </location>
</feature>
<dbReference type="InterPro" id="IPR002048">
    <property type="entry name" value="EF_hand_dom"/>
</dbReference>
<dbReference type="FunFam" id="1.10.238.10:FF:000370">
    <property type="entry name" value="Mitochondrial substrate carrier family protein"/>
    <property type="match status" value="1"/>
</dbReference>
<dbReference type="SMART" id="SM00054">
    <property type="entry name" value="EFh"/>
    <property type="match status" value="7"/>
</dbReference>
<evidence type="ECO:0000256" key="5">
    <source>
        <dbReference type="ARBA" id="ARBA00022723"/>
    </source>
</evidence>
<feature type="compositionally biased region" description="Basic and acidic residues" evidence="13">
    <location>
        <begin position="11"/>
        <end position="24"/>
    </location>
</feature>
<evidence type="ECO:0000256" key="8">
    <source>
        <dbReference type="ARBA" id="ARBA00022837"/>
    </source>
</evidence>
<evidence type="ECO:0000256" key="11">
    <source>
        <dbReference type="ARBA" id="ARBA00023136"/>
    </source>
</evidence>
<dbReference type="InterPro" id="IPR018247">
    <property type="entry name" value="EF_Hand_1_Ca_BS"/>
</dbReference>
<dbReference type="Pfam" id="PF13202">
    <property type="entry name" value="EF-hand_5"/>
    <property type="match status" value="1"/>
</dbReference>
<evidence type="ECO:0000313" key="17">
    <source>
        <dbReference type="Proteomes" id="UP000712281"/>
    </source>
</evidence>
<dbReference type="PANTHER" id="PTHR24089">
    <property type="entry name" value="SOLUTE CARRIER FAMILY 25"/>
    <property type="match status" value="1"/>
</dbReference>